<proteinExistence type="predicted"/>
<organism evidence="1">
    <name type="scientific">Solanum lycopersicum</name>
    <name type="common">Tomato</name>
    <name type="synonym">Lycopersicon esculentum</name>
    <dbReference type="NCBI Taxonomy" id="4081"/>
    <lineage>
        <taxon>Eukaryota</taxon>
        <taxon>Viridiplantae</taxon>
        <taxon>Streptophyta</taxon>
        <taxon>Embryophyta</taxon>
        <taxon>Tracheophyta</taxon>
        <taxon>Spermatophyta</taxon>
        <taxon>Magnoliopsida</taxon>
        <taxon>eudicotyledons</taxon>
        <taxon>Gunneridae</taxon>
        <taxon>Pentapetalae</taxon>
        <taxon>asterids</taxon>
        <taxon>lamiids</taxon>
        <taxon>Solanales</taxon>
        <taxon>Solanaceae</taxon>
        <taxon>Solanoideae</taxon>
        <taxon>Solaneae</taxon>
        <taxon>Solanum</taxon>
        <taxon>Solanum subgen. Lycopersicon</taxon>
    </lineage>
</organism>
<reference evidence="1" key="2">
    <citation type="submission" date="2019-01" db="UniProtKB">
        <authorList>
            <consortium name="EnsemblPlants"/>
        </authorList>
    </citation>
    <scope>IDENTIFICATION</scope>
    <source>
        <strain evidence="1">cv. Heinz 1706</strain>
    </source>
</reference>
<dbReference type="AlphaFoldDB" id="A0A3Q7GTZ7"/>
<dbReference type="EnsemblPlants" id="Solyc06g035860.2.1">
    <property type="protein sequence ID" value="Solyc06g035860.2.1"/>
    <property type="gene ID" value="Solyc06g035860.2"/>
</dbReference>
<sequence length="48" mass="4959">MEAVSSSAVSSFFVRGSPTIISVVETSSHPNCCPVGTTLGEGTTLEER</sequence>
<protein>
    <submittedName>
        <fullName evidence="1">Uncharacterized protein</fullName>
    </submittedName>
</protein>
<name>A0A3Q7GTZ7_SOLLC</name>
<evidence type="ECO:0000313" key="2">
    <source>
        <dbReference type="Proteomes" id="UP000004994"/>
    </source>
</evidence>
<keyword evidence="2" id="KW-1185">Reference proteome</keyword>
<dbReference type="InParanoid" id="A0A3Q7GTZ7"/>
<evidence type="ECO:0000313" key="1">
    <source>
        <dbReference type="EnsemblPlants" id="Solyc06g035860.2.1"/>
    </source>
</evidence>
<dbReference type="Gramene" id="Solyc06g035860.2.1">
    <property type="protein sequence ID" value="Solyc06g035860.2.1"/>
    <property type="gene ID" value="Solyc06g035860.2"/>
</dbReference>
<dbReference type="PaxDb" id="4081-Solyc06g035860.1.1"/>
<dbReference type="Proteomes" id="UP000004994">
    <property type="component" value="Chromosome 6"/>
</dbReference>
<accession>A0A3Q7GTZ7</accession>
<reference evidence="1" key="1">
    <citation type="journal article" date="2012" name="Nature">
        <title>The tomato genome sequence provides insights into fleshy fruit evolution.</title>
        <authorList>
            <consortium name="Tomato Genome Consortium"/>
        </authorList>
    </citation>
    <scope>NUCLEOTIDE SEQUENCE [LARGE SCALE GENOMIC DNA]</scope>
    <source>
        <strain evidence="1">cv. Heinz 1706</strain>
    </source>
</reference>